<dbReference type="Proteomes" id="UP000319732">
    <property type="component" value="Unassembled WGS sequence"/>
</dbReference>
<protein>
    <submittedName>
        <fullName evidence="1">DUF924 domain-containing protein</fullName>
    </submittedName>
</protein>
<dbReference type="InterPro" id="IPR010323">
    <property type="entry name" value="DUF924"/>
</dbReference>
<dbReference type="Gene3D" id="1.20.58.320">
    <property type="entry name" value="TPR-like"/>
    <property type="match status" value="1"/>
</dbReference>
<dbReference type="EMBL" id="VHSG01000020">
    <property type="protein sequence ID" value="TQV71846.1"/>
    <property type="molecule type" value="Genomic_DNA"/>
</dbReference>
<dbReference type="SUPFAM" id="SSF48452">
    <property type="entry name" value="TPR-like"/>
    <property type="match status" value="1"/>
</dbReference>
<reference evidence="1 2" key="1">
    <citation type="submission" date="2019-06" db="EMBL/GenBank/DDBJ databases">
        <title>Whole genome sequence for Cellvibrionaceae sp. R142.</title>
        <authorList>
            <person name="Wang G."/>
        </authorList>
    </citation>
    <scope>NUCLEOTIDE SEQUENCE [LARGE SCALE GENOMIC DNA]</scope>
    <source>
        <strain evidence="1 2">R142</strain>
    </source>
</reference>
<dbReference type="Pfam" id="PF06041">
    <property type="entry name" value="DUF924"/>
    <property type="match status" value="1"/>
</dbReference>
<proteinExistence type="predicted"/>
<evidence type="ECO:0000313" key="1">
    <source>
        <dbReference type="EMBL" id="TQV71846.1"/>
    </source>
</evidence>
<accession>A0A545T3R0</accession>
<dbReference type="AlphaFoldDB" id="A0A545T3R0"/>
<keyword evidence="2" id="KW-1185">Reference proteome</keyword>
<comment type="caution">
    <text evidence="1">The sequence shown here is derived from an EMBL/GenBank/DDBJ whole genome shotgun (WGS) entry which is preliminary data.</text>
</comment>
<sequence length="209" mass="23821">MTTDSQGVENLPVADIVDFWFDDCQRDPGRLAQRSRFWFVEGRLHDETVRQRFGHWIEPVAASTPEALAEPRTCLAAVLVLDQFSRHCYRGQARAFAFDAQALGLLQWALDRVIDRTLHPVEAMFLYMPLQHAEDLACHHRAVQLYEQLERVAPPPFRGLLGGALDSAREHLALIQRFGRFPHRNDVLQRTSSAEEIAYLDGGGKRFGQ</sequence>
<dbReference type="InterPro" id="IPR011990">
    <property type="entry name" value="TPR-like_helical_dom_sf"/>
</dbReference>
<gene>
    <name evidence="1" type="ORF">FKG94_19585</name>
</gene>
<name>A0A545T3R0_9GAMM</name>
<evidence type="ECO:0000313" key="2">
    <source>
        <dbReference type="Proteomes" id="UP000319732"/>
    </source>
</evidence>
<dbReference type="RefSeq" id="WP_142928622.1">
    <property type="nucleotide sequence ID" value="NZ_ML660099.1"/>
</dbReference>
<organism evidence="1 2">
    <name type="scientific">Exilibacterium tricleocarpae</name>
    <dbReference type="NCBI Taxonomy" id="2591008"/>
    <lineage>
        <taxon>Bacteria</taxon>
        <taxon>Pseudomonadati</taxon>
        <taxon>Pseudomonadota</taxon>
        <taxon>Gammaproteobacteria</taxon>
        <taxon>Cellvibrionales</taxon>
        <taxon>Cellvibrionaceae</taxon>
        <taxon>Exilibacterium</taxon>
    </lineage>
</organism>
<dbReference type="Gene3D" id="1.25.40.10">
    <property type="entry name" value="Tetratricopeptide repeat domain"/>
    <property type="match status" value="1"/>
</dbReference>
<dbReference type="OrthoDB" id="7593450at2"/>